<feature type="domain" description="DUF4378" evidence="2">
    <location>
        <begin position="459"/>
        <end position="575"/>
    </location>
</feature>
<accession>A0ABR2MKG8</accession>
<feature type="region of interest" description="Disordered" evidence="1">
    <location>
        <begin position="31"/>
        <end position="56"/>
    </location>
</feature>
<evidence type="ECO:0000313" key="3">
    <source>
        <dbReference type="EMBL" id="KAK8964010.1"/>
    </source>
</evidence>
<dbReference type="InterPro" id="IPR025486">
    <property type="entry name" value="DUF4378"/>
</dbReference>
<gene>
    <name evidence="3" type="ORF">KSP40_PGU006840</name>
</gene>
<dbReference type="PANTHER" id="PTHR47212:SF4">
    <property type="entry name" value="ADHESIN-LIKE PROTEIN, PUTATIVE (DUF3741)-RELATED"/>
    <property type="match status" value="1"/>
</dbReference>
<dbReference type="Pfam" id="PF14309">
    <property type="entry name" value="DUF4378"/>
    <property type="match status" value="1"/>
</dbReference>
<dbReference type="EMBL" id="JBBWWR010000007">
    <property type="protein sequence ID" value="KAK8964010.1"/>
    <property type="molecule type" value="Genomic_DNA"/>
</dbReference>
<evidence type="ECO:0000313" key="4">
    <source>
        <dbReference type="Proteomes" id="UP001412067"/>
    </source>
</evidence>
<comment type="caution">
    <text evidence="3">The sequence shown here is derived from an EMBL/GenBank/DDBJ whole genome shotgun (WGS) entry which is preliminary data.</text>
</comment>
<feature type="compositionally biased region" description="Polar residues" evidence="1">
    <location>
        <begin position="46"/>
        <end position="55"/>
    </location>
</feature>
<reference evidence="3 4" key="1">
    <citation type="journal article" date="2022" name="Nat. Plants">
        <title>Genomes of leafy and leafless Platanthera orchids illuminate the evolution of mycoheterotrophy.</title>
        <authorList>
            <person name="Li M.H."/>
            <person name="Liu K.W."/>
            <person name="Li Z."/>
            <person name="Lu H.C."/>
            <person name="Ye Q.L."/>
            <person name="Zhang D."/>
            <person name="Wang J.Y."/>
            <person name="Li Y.F."/>
            <person name="Zhong Z.M."/>
            <person name="Liu X."/>
            <person name="Yu X."/>
            <person name="Liu D.K."/>
            <person name="Tu X.D."/>
            <person name="Liu B."/>
            <person name="Hao Y."/>
            <person name="Liao X.Y."/>
            <person name="Jiang Y.T."/>
            <person name="Sun W.H."/>
            <person name="Chen J."/>
            <person name="Chen Y.Q."/>
            <person name="Ai Y."/>
            <person name="Zhai J.W."/>
            <person name="Wu S.S."/>
            <person name="Zhou Z."/>
            <person name="Hsiao Y.Y."/>
            <person name="Wu W.L."/>
            <person name="Chen Y.Y."/>
            <person name="Lin Y.F."/>
            <person name="Hsu J.L."/>
            <person name="Li C.Y."/>
            <person name="Wang Z.W."/>
            <person name="Zhao X."/>
            <person name="Zhong W.Y."/>
            <person name="Ma X.K."/>
            <person name="Ma L."/>
            <person name="Huang J."/>
            <person name="Chen G.Z."/>
            <person name="Huang M.Z."/>
            <person name="Huang L."/>
            <person name="Peng D.H."/>
            <person name="Luo Y.B."/>
            <person name="Zou S.Q."/>
            <person name="Chen S.P."/>
            <person name="Lan S."/>
            <person name="Tsai W.C."/>
            <person name="Van de Peer Y."/>
            <person name="Liu Z.J."/>
        </authorList>
    </citation>
    <scope>NUCLEOTIDE SEQUENCE [LARGE SCALE GENOMIC DNA]</scope>
    <source>
        <strain evidence="3">Lor288</strain>
    </source>
</reference>
<organism evidence="3 4">
    <name type="scientific">Platanthera guangdongensis</name>
    <dbReference type="NCBI Taxonomy" id="2320717"/>
    <lineage>
        <taxon>Eukaryota</taxon>
        <taxon>Viridiplantae</taxon>
        <taxon>Streptophyta</taxon>
        <taxon>Embryophyta</taxon>
        <taxon>Tracheophyta</taxon>
        <taxon>Spermatophyta</taxon>
        <taxon>Magnoliopsida</taxon>
        <taxon>Liliopsida</taxon>
        <taxon>Asparagales</taxon>
        <taxon>Orchidaceae</taxon>
        <taxon>Orchidoideae</taxon>
        <taxon>Orchideae</taxon>
        <taxon>Orchidinae</taxon>
        <taxon>Platanthera</taxon>
    </lineage>
</organism>
<keyword evidence="4" id="KW-1185">Reference proteome</keyword>
<protein>
    <recommendedName>
        <fullName evidence="2">DUF4378 domain-containing protein</fullName>
    </recommendedName>
</protein>
<evidence type="ECO:0000256" key="1">
    <source>
        <dbReference type="SAM" id="MobiDB-lite"/>
    </source>
</evidence>
<name>A0ABR2MKG8_9ASPA</name>
<sequence length="589" mass="66481">MDKEMSRTHNSEEFISKIEWTPAELLTRFASDKNDKEATDAEELSASPSLTSQQYDYPDMSKMLSSNTDLDAFMLDYCSNFLEKPHQNQLLREYPGTKKFKKQNGRYFSKKMEKSTVIDRSKEIRGAKDLNRIVVLKPTHVRNQNLSSTVAPVTCVSTHCGLGNKEGIERFSFSLKEIRRRFRNLIGASRKHPIAMDGLLHKIPYGKQVTIATENEAEKKNAFSDASEISGQKKMCENSSPKVLQAEVFCCDEARKFLAESLQIGGESDSFPPIHTSKTLGRILSFPGYSSPRLTPTRENQKTHPEKTYLEAENEVMEIIEIEEVSHVDAQSVLISDEDVLPSEIFKEEESSMLPEPEQSEAGFEPSTPSVSKSSKIQEQKETECAMDDADRPSPVSVLEPLIFKDINIPTSMSSWRLQATNAETQTQPKESQIDNSAAASCSTDADADLISCTEFNEALLFDELETLYGTTIDDPRLLFDSIDEVLTEIKERHFSYTSWASFIWPTISSIHKHEYFMKEACRRMNWHLDVQLPKTSEQAVKKDLDGTAWIDLRSGAKNTVNLIGDSIMDCLFEEIALELCLQDLACSS</sequence>
<feature type="region of interest" description="Disordered" evidence="1">
    <location>
        <begin position="348"/>
        <end position="394"/>
    </location>
</feature>
<feature type="compositionally biased region" description="Basic and acidic residues" evidence="1">
    <location>
        <begin position="376"/>
        <end position="392"/>
    </location>
</feature>
<proteinExistence type="predicted"/>
<dbReference type="Proteomes" id="UP001412067">
    <property type="component" value="Unassembled WGS sequence"/>
</dbReference>
<dbReference type="PANTHER" id="PTHR47212">
    <property type="entry name" value="ADHESIN-LIKE PROTEIN, PUTATIVE (DUF3741)-RELATED"/>
    <property type="match status" value="1"/>
</dbReference>
<evidence type="ECO:0000259" key="2">
    <source>
        <dbReference type="Pfam" id="PF14309"/>
    </source>
</evidence>